<evidence type="ECO:0000313" key="1">
    <source>
        <dbReference type="Proteomes" id="UP000095287"/>
    </source>
</evidence>
<protein>
    <submittedName>
        <fullName evidence="2">Uncharacterized protein</fullName>
    </submittedName>
</protein>
<dbReference type="WBParaSite" id="L893_g6858.t1">
    <property type="protein sequence ID" value="L893_g6858.t1"/>
    <property type="gene ID" value="L893_g6858"/>
</dbReference>
<name>A0A1I8AL58_9BILA</name>
<sequence length="97" mass="10858">MGIRRRAEFHHRKGGYITRFPLVFHGIFYANAEQSSLPPIPCYICGTDATGLKLFSPSPSIIELNVYLSSAKGWCRSKGRQEDSKGDLAAFSLHEKK</sequence>
<evidence type="ECO:0000313" key="2">
    <source>
        <dbReference type="WBParaSite" id="L893_g6858.t1"/>
    </source>
</evidence>
<dbReference type="Proteomes" id="UP000095287">
    <property type="component" value="Unplaced"/>
</dbReference>
<keyword evidence="1" id="KW-1185">Reference proteome</keyword>
<dbReference type="AlphaFoldDB" id="A0A1I8AL58"/>
<organism evidence="1 2">
    <name type="scientific">Steinernema glaseri</name>
    <dbReference type="NCBI Taxonomy" id="37863"/>
    <lineage>
        <taxon>Eukaryota</taxon>
        <taxon>Metazoa</taxon>
        <taxon>Ecdysozoa</taxon>
        <taxon>Nematoda</taxon>
        <taxon>Chromadorea</taxon>
        <taxon>Rhabditida</taxon>
        <taxon>Tylenchina</taxon>
        <taxon>Panagrolaimomorpha</taxon>
        <taxon>Strongyloidoidea</taxon>
        <taxon>Steinernematidae</taxon>
        <taxon>Steinernema</taxon>
    </lineage>
</organism>
<accession>A0A1I8AL58</accession>
<proteinExistence type="predicted"/>
<reference evidence="2" key="1">
    <citation type="submission" date="2016-11" db="UniProtKB">
        <authorList>
            <consortium name="WormBaseParasite"/>
        </authorList>
    </citation>
    <scope>IDENTIFICATION</scope>
</reference>